<dbReference type="PATRIC" id="fig|28037.215.peg.369"/>
<accession>A0A0F2DY41</accession>
<evidence type="ECO:0000313" key="2">
    <source>
        <dbReference type="Proteomes" id="UP000033590"/>
    </source>
</evidence>
<dbReference type="Proteomes" id="UP000033590">
    <property type="component" value="Unassembled WGS sequence"/>
</dbReference>
<reference evidence="1 2" key="1">
    <citation type="submission" date="2015-02" db="EMBL/GenBank/DDBJ databases">
        <title>Evolution of amylase-binding proteins of oral streptococcal species.</title>
        <authorList>
            <person name="Haase E.M."/>
        </authorList>
    </citation>
    <scope>NUCLEOTIDE SEQUENCE [LARGE SCALE GENOMIC DNA]</scope>
    <source>
        <strain evidence="1 2">SK145</strain>
    </source>
</reference>
<sequence>MIEPAYFEQADQELEELNRKRDDFMADATPVCLEDTPKLIELGEKLRTEDTSINAYELYRHPEARSKLFAQIAEACFLLIADSSPVPVQPTQAQRIHFCEYLEGQFQNIIKKLIAGTDKQVLESLLEALQLPKEKQAQFVRDVVVSGLLSEE</sequence>
<name>A0A0F2DY41_STRMT</name>
<proteinExistence type="predicted"/>
<dbReference type="EMBL" id="JYGS01000001">
    <property type="protein sequence ID" value="KJQ75892.1"/>
    <property type="molecule type" value="Genomic_DNA"/>
</dbReference>
<dbReference type="AlphaFoldDB" id="A0A0F2DY41"/>
<protein>
    <submittedName>
        <fullName evidence="1">Uncharacterized protein</fullName>
    </submittedName>
</protein>
<dbReference type="RefSeq" id="WP_045605145.1">
    <property type="nucleotide sequence ID" value="NZ_JYGS01000001.1"/>
</dbReference>
<gene>
    <name evidence="1" type="ORF">TZ93_00360</name>
</gene>
<evidence type="ECO:0000313" key="1">
    <source>
        <dbReference type="EMBL" id="KJQ75892.1"/>
    </source>
</evidence>
<organism evidence="1 2">
    <name type="scientific">Streptococcus mitis</name>
    <dbReference type="NCBI Taxonomy" id="28037"/>
    <lineage>
        <taxon>Bacteria</taxon>
        <taxon>Bacillati</taxon>
        <taxon>Bacillota</taxon>
        <taxon>Bacilli</taxon>
        <taxon>Lactobacillales</taxon>
        <taxon>Streptococcaceae</taxon>
        <taxon>Streptococcus</taxon>
        <taxon>Streptococcus mitis group</taxon>
    </lineage>
</organism>
<comment type="caution">
    <text evidence="1">The sequence shown here is derived from an EMBL/GenBank/DDBJ whole genome shotgun (WGS) entry which is preliminary data.</text>
</comment>